<dbReference type="GO" id="GO:0005524">
    <property type="term" value="F:ATP binding"/>
    <property type="evidence" value="ECO:0007669"/>
    <property type="project" value="UniProtKB-KW"/>
</dbReference>
<evidence type="ECO:0000256" key="10">
    <source>
        <dbReference type="ARBA" id="ARBA00022840"/>
    </source>
</evidence>
<dbReference type="FunFam" id="3.30.56.10:FF:000004">
    <property type="entry name" value="Phenylalanyl-tRNA synthetase, beta subunit"/>
    <property type="match status" value="1"/>
</dbReference>
<dbReference type="Gene3D" id="3.30.930.10">
    <property type="entry name" value="Bira Bifunctional Protein, Domain 2"/>
    <property type="match status" value="1"/>
</dbReference>
<evidence type="ECO:0000256" key="13">
    <source>
        <dbReference type="ARBA" id="ARBA00023146"/>
    </source>
</evidence>
<dbReference type="FunCoup" id="A0A1Y2GF68">
    <property type="interactions" value="766"/>
</dbReference>
<keyword evidence="12" id="KW-0648">Protein biosynthesis</keyword>
<protein>
    <recommendedName>
        <fullName evidence="5">phenylalanine--tRNA ligase</fullName>
        <ecNumber evidence="5">6.1.1.20</ecNumber>
    </recommendedName>
    <alternativeName>
        <fullName evidence="14">Phenylalanyl-tRNA synthetase beta subunit</fullName>
    </alternativeName>
</protein>
<dbReference type="Proteomes" id="UP000193648">
    <property type="component" value="Unassembled WGS sequence"/>
</dbReference>
<dbReference type="PANTHER" id="PTHR10947">
    <property type="entry name" value="PHENYLALANYL-TRNA SYNTHETASE BETA CHAIN AND LEUCINE-RICH REPEAT-CONTAINING PROTEIN 47"/>
    <property type="match status" value="1"/>
</dbReference>
<keyword evidence="7" id="KW-0436">Ligase</keyword>
<evidence type="ECO:0000256" key="1">
    <source>
        <dbReference type="ARBA" id="ARBA00001946"/>
    </source>
</evidence>
<comment type="similarity">
    <text evidence="3">Belongs to the phenylalanyl-tRNA synthetase beta subunit family. Type 2 subfamily.</text>
</comment>
<dbReference type="EMBL" id="MCFF01000042">
    <property type="protein sequence ID" value="ORZ07278.1"/>
    <property type="molecule type" value="Genomic_DNA"/>
</dbReference>
<dbReference type="AlphaFoldDB" id="A0A1Y2GF68"/>
<dbReference type="RefSeq" id="XP_021877941.1">
    <property type="nucleotide sequence ID" value="XM_022021624.1"/>
</dbReference>
<keyword evidence="9" id="KW-0547">Nucleotide-binding</keyword>
<proteinExistence type="inferred from homology"/>
<evidence type="ECO:0000256" key="15">
    <source>
        <dbReference type="ARBA" id="ARBA00049255"/>
    </source>
</evidence>
<dbReference type="InterPro" id="IPR005146">
    <property type="entry name" value="B3/B4_tRNA-bd"/>
</dbReference>
<dbReference type="FunFam" id="3.30.930.10:FF:000059">
    <property type="entry name" value="phenylalanine--tRNA ligase beta subunit"/>
    <property type="match status" value="1"/>
</dbReference>
<dbReference type="Pfam" id="PF03483">
    <property type="entry name" value="B3_4"/>
    <property type="match status" value="1"/>
</dbReference>
<keyword evidence="6" id="KW-0963">Cytoplasm</keyword>
<evidence type="ECO:0000256" key="2">
    <source>
        <dbReference type="ARBA" id="ARBA00004496"/>
    </source>
</evidence>
<comment type="subcellular location">
    <subcellularLocation>
        <location evidence="2">Cytoplasm</location>
    </subcellularLocation>
</comment>
<comment type="caution">
    <text evidence="17">The sequence shown here is derived from an EMBL/GenBank/DDBJ whole genome shotgun (WGS) entry which is preliminary data.</text>
</comment>
<dbReference type="Pfam" id="PF18262">
    <property type="entry name" value="PhetRS_B1"/>
    <property type="match status" value="1"/>
</dbReference>
<dbReference type="Pfam" id="PF17759">
    <property type="entry name" value="tRNA_synthFbeta"/>
    <property type="match status" value="1"/>
</dbReference>
<dbReference type="SUPFAM" id="SSF56037">
    <property type="entry name" value="PheT/TilS domain"/>
    <property type="match status" value="1"/>
</dbReference>
<comment type="catalytic activity">
    <reaction evidence="15">
        <text>tRNA(Phe) + L-phenylalanine + ATP = L-phenylalanyl-tRNA(Phe) + AMP + diphosphate + H(+)</text>
        <dbReference type="Rhea" id="RHEA:19413"/>
        <dbReference type="Rhea" id="RHEA-COMP:9668"/>
        <dbReference type="Rhea" id="RHEA-COMP:9699"/>
        <dbReference type="ChEBI" id="CHEBI:15378"/>
        <dbReference type="ChEBI" id="CHEBI:30616"/>
        <dbReference type="ChEBI" id="CHEBI:33019"/>
        <dbReference type="ChEBI" id="CHEBI:58095"/>
        <dbReference type="ChEBI" id="CHEBI:78442"/>
        <dbReference type="ChEBI" id="CHEBI:78531"/>
        <dbReference type="ChEBI" id="CHEBI:456215"/>
        <dbReference type="EC" id="6.1.1.20"/>
    </reaction>
</comment>
<evidence type="ECO:0000313" key="18">
    <source>
        <dbReference type="Proteomes" id="UP000193648"/>
    </source>
</evidence>
<dbReference type="NCBIfam" id="TIGR00471">
    <property type="entry name" value="pheT_arch"/>
    <property type="match status" value="1"/>
</dbReference>
<dbReference type="InterPro" id="IPR045864">
    <property type="entry name" value="aa-tRNA-synth_II/BPL/LPL"/>
</dbReference>
<evidence type="ECO:0000259" key="16">
    <source>
        <dbReference type="PROSITE" id="PS51483"/>
    </source>
</evidence>
<dbReference type="InterPro" id="IPR045060">
    <property type="entry name" value="Phe-tRNA-ligase_IIc_bsu"/>
</dbReference>
<dbReference type="SUPFAM" id="SSF46955">
    <property type="entry name" value="Putative DNA-binding domain"/>
    <property type="match status" value="2"/>
</dbReference>
<dbReference type="FunFam" id="3.50.40.10:FF:000002">
    <property type="entry name" value="phenylalanine--tRNA ligase beta subunit"/>
    <property type="match status" value="1"/>
</dbReference>
<dbReference type="InterPro" id="IPR005147">
    <property type="entry name" value="tRNA_synthase_B5-dom"/>
</dbReference>
<dbReference type="GeneID" id="33563468"/>
<dbReference type="InterPro" id="IPR004531">
    <property type="entry name" value="Phe-tRNA-synth_IIc_bsu_arc_euk"/>
</dbReference>
<evidence type="ECO:0000256" key="12">
    <source>
        <dbReference type="ARBA" id="ARBA00022917"/>
    </source>
</evidence>
<dbReference type="GO" id="GO:1990825">
    <property type="term" value="F:sequence-specific mRNA binding"/>
    <property type="evidence" value="ECO:0007669"/>
    <property type="project" value="EnsemblFungi"/>
</dbReference>
<evidence type="ECO:0000313" key="17">
    <source>
        <dbReference type="EMBL" id="ORZ07278.1"/>
    </source>
</evidence>
<feature type="domain" description="B5" evidence="16">
    <location>
        <begin position="307"/>
        <end position="385"/>
    </location>
</feature>
<dbReference type="Gene3D" id="3.30.56.10">
    <property type="match status" value="2"/>
</dbReference>
<keyword evidence="18" id="KW-1185">Reference proteome</keyword>
<dbReference type="OrthoDB" id="1698572at2759"/>
<dbReference type="SMART" id="SM00874">
    <property type="entry name" value="B5"/>
    <property type="match status" value="1"/>
</dbReference>
<dbReference type="InterPro" id="IPR040659">
    <property type="entry name" value="PhetRS_B1"/>
</dbReference>
<keyword evidence="13 17" id="KW-0030">Aminoacyl-tRNA synthetase</keyword>
<dbReference type="PROSITE" id="PS51483">
    <property type="entry name" value="B5"/>
    <property type="match status" value="1"/>
</dbReference>
<dbReference type="GO" id="GO:0004826">
    <property type="term" value="F:phenylalanine-tRNA ligase activity"/>
    <property type="evidence" value="ECO:0007669"/>
    <property type="project" value="UniProtKB-EC"/>
</dbReference>
<evidence type="ECO:0000256" key="7">
    <source>
        <dbReference type="ARBA" id="ARBA00022598"/>
    </source>
</evidence>
<dbReference type="SUPFAM" id="SSF55681">
    <property type="entry name" value="Class II aaRS and biotin synthetases"/>
    <property type="match status" value="1"/>
</dbReference>
<dbReference type="GO" id="GO:0000287">
    <property type="term" value="F:magnesium ion binding"/>
    <property type="evidence" value="ECO:0007669"/>
    <property type="project" value="InterPro"/>
</dbReference>
<dbReference type="InParanoid" id="A0A1Y2GF68"/>
<accession>A0A1Y2GF68</accession>
<evidence type="ECO:0000256" key="3">
    <source>
        <dbReference type="ARBA" id="ARBA00007438"/>
    </source>
</evidence>
<dbReference type="EC" id="6.1.1.20" evidence="5"/>
<dbReference type="PANTHER" id="PTHR10947:SF0">
    <property type="entry name" value="PHENYLALANINE--TRNA LIGASE BETA SUBUNIT"/>
    <property type="match status" value="1"/>
</dbReference>
<dbReference type="SMART" id="SM00873">
    <property type="entry name" value="B3_4"/>
    <property type="match status" value="1"/>
</dbReference>
<reference evidence="17 18" key="1">
    <citation type="submission" date="2016-07" db="EMBL/GenBank/DDBJ databases">
        <title>Pervasive Adenine N6-methylation of Active Genes in Fungi.</title>
        <authorList>
            <consortium name="DOE Joint Genome Institute"/>
            <person name="Mondo S.J."/>
            <person name="Dannebaum R.O."/>
            <person name="Kuo R.C."/>
            <person name="Labutti K."/>
            <person name="Haridas S."/>
            <person name="Kuo A."/>
            <person name="Salamov A."/>
            <person name="Ahrendt S.R."/>
            <person name="Lipzen A."/>
            <person name="Sullivan W."/>
            <person name="Andreopoulos W.B."/>
            <person name="Clum A."/>
            <person name="Lindquist E."/>
            <person name="Daum C."/>
            <person name="Ramamoorthy G.K."/>
            <person name="Gryganskyi A."/>
            <person name="Culley D."/>
            <person name="Magnuson J.K."/>
            <person name="James T.Y."/>
            <person name="O'Malley M.A."/>
            <person name="Stajich J.E."/>
            <person name="Spatafora J.W."/>
            <person name="Visel A."/>
            <person name="Grigoriev I.V."/>
        </authorList>
    </citation>
    <scope>NUCLEOTIDE SEQUENCE [LARGE SCALE GENOMIC DNA]</scope>
    <source>
        <strain evidence="17 18">NRRL 3116</strain>
    </source>
</reference>
<dbReference type="InterPro" id="IPR009061">
    <property type="entry name" value="DNA-bd_dom_put_sf"/>
</dbReference>
<gene>
    <name evidence="17" type="ORF">BCR41DRAFT_326595</name>
</gene>
<evidence type="ECO:0000256" key="14">
    <source>
        <dbReference type="ARBA" id="ARBA00033189"/>
    </source>
</evidence>
<evidence type="ECO:0000256" key="6">
    <source>
        <dbReference type="ARBA" id="ARBA00022490"/>
    </source>
</evidence>
<keyword evidence="8" id="KW-0479">Metal-binding</keyword>
<dbReference type="GO" id="GO:0009328">
    <property type="term" value="C:phenylalanine-tRNA ligase complex"/>
    <property type="evidence" value="ECO:0007669"/>
    <property type="project" value="EnsemblFungi"/>
</dbReference>
<name>A0A1Y2GF68_9FUNG</name>
<evidence type="ECO:0000256" key="11">
    <source>
        <dbReference type="ARBA" id="ARBA00022842"/>
    </source>
</evidence>
<evidence type="ECO:0000256" key="9">
    <source>
        <dbReference type="ARBA" id="ARBA00022741"/>
    </source>
</evidence>
<comment type="cofactor">
    <cofactor evidence="1">
        <name>Mg(2+)</name>
        <dbReference type="ChEBI" id="CHEBI:18420"/>
    </cofactor>
</comment>
<dbReference type="CDD" id="cd00769">
    <property type="entry name" value="PheRS_beta_core"/>
    <property type="match status" value="1"/>
</dbReference>
<comment type="subunit">
    <text evidence="4">Tetramer of two alpha and two beta subunits.</text>
</comment>
<evidence type="ECO:0000256" key="5">
    <source>
        <dbReference type="ARBA" id="ARBA00012814"/>
    </source>
</evidence>
<evidence type="ECO:0000256" key="8">
    <source>
        <dbReference type="ARBA" id="ARBA00022723"/>
    </source>
</evidence>
<sequence>MPTVNVDKEELYTALGKEYTFDEFLDLCFNFGIELEEDTSAKEMAIREVGAHKVDDSVSDRPILKIDIPANRYDLLCHEGISRSLLVFQGKSRPPVYKLVDPPNGQAHQKLIVKKETAQIRPFAVCAVLRDIKFTDLNYKNFIDLQDKLHMNICRKRTLVSMGTHDLDTIKGPFTYEALAPKDIQFVPLNQEKSMNGEELMSFYESDKHLGKFLHIIRDSPVYPIIYDSTRQVLSLPPIINSNHSKITLDTKNVFIEVTATDLTKAKIVLNTIVAMFSEYCAQPFTVEPVEVVYEDNRQPPTLTPDLSSRTTSAKVDYINSCTGLKLSPDDICDLLNKMSLEATPSKEDENEIVVQVPVTRSDILHQCDIMEDVAIAYGFNNLPHSAPSVSTVGKPFPLNKLADIARLELALAGWSEVSPLTLCSHDENFAFLRQKDPGNIAVRLAHPKTIEYQVVRTSLLPGVLKTLKENRKHSLPIKVFEVGDTAIKDDSMERRSRNVRKVCATYSNTTSGLEQIHGLLDRTLQMLHAQLVDKNGTASGYWVQDSDNPTYFPSRCADIYLRQKGETKVIGTLGILHPEVLEKFGFNFPTSAFEFELEHFL</sequence>
<dbReference type="Pfam" id="PF03484">
    <property type="entry name" value="B5"/>
    <property type="match status" value="1"/>
</dbReference>
<evidence type="ECO:0000256" key="4">
    <source>
        <dbReference type="ARBA" id="ARBA00011209"/>
    </source>
</evidence>
<dbReference type="Gene3D" id="3.50.40.10">
    <property type="entry name" value="Phenylalanyl-trna Synthetase, Chain B, domain 3"/>
    <property type="match status" value="1"/>
</dbReference>
<dbReference type="GO" id="GO:0006432">
    <property type="term" value="P:phenylalanyl-tRNA aminoacylation"/>
    <property type="evidence" value="ECO:0007669"/>
    <property type="project" value="EnsemblFungi"/>
</dbReference>
<organism evidence="17 18">
    <name type="scientific">Lobosporangium transversale</name>
    <dbReference type="NCBI Taxonomy" id="64571"/>
    <lineage>
        <taxon>Eukaryota</taxon>
        <taxon>Fungi</taxon>
        <taxon>Fungi incertae sedis</taxon>
        <taxon>Mucoromycota</taxon>
        <taxon>Mortierellomycotina</taxon>
        <taxon>Mortierellomycetes</taxon>
        <taxon>Mortierellales</taxon>
        <taxon>Mortierellaceae</taxon>
        <taxon>Lobosporangium</taxon>
    </lineage>
</organism>
<keyword evidence="10" id="KW-0067">ATP-binding</keyword>
<dbReference type="InterPro" id="IPR041616">
    <property type="entry name" value="PheRS_beta_core"/>
</dbReference>
<dbReference type="STRING" id="64571.A0A1Y2GF68"/>
<dbReference type="InterPro" id="IPR020825">
    <property type="entry name" value="Phe-tRNA_synthase-like_B3/B4"/>
</dbReference>
<keyword evidence="11" id="KW-0460">Magnesium</keyword>